<dbReference type="InterPro" id="IPR029062">
    <property type="entry name" value="Class_I_gatase-like"/>
</dbReference>
<protein>
    <submittedName>
        <fullName evidence="4">BatA domain-containing protein</fullName>
    </submittedName>
</protein>
<proteinExistence type="predicted"/>
<sequence>MNFLNPLVLFGLGAAAIPILIHLFTKRRPREVQFSSLEFLSEVHQSEIRRLKLKQWLLLLLRTLAIAALALAMARPAVKGGNGGGAASSLVALVDVSGSMSAPGPDGRPLAAAARRAVEDLLATLGPGDELLLVPYDRAPRPVSDVPLGDAGRLRAAAAALVPTAHVTDHRAALELAARALSEARALNRELFWISDFQRSGFSRGGGAPDVRISEGPWRDVRTYLVPLAPRSRANAALTDARLTPSANGAALDVRARAFGVTPADFAVEARSASEVVGAPQAPGERLGSGFISLGASGESGALLPLTRTPDAGGEALLSEDALALDNRRVFASGRAGALHVLLREDGDPSALRFALEAGGELSGLDVRTVDPAALAAQADGADAIVIGDVERLGPAELQAVLDAWRGGGALLLVPGERADAAWWNETLLKEVQAGTMGALENAPGGSAWRLQLEAAGHPALEGFPARPGEALSAARFLRARALRPAAGARVIARFDGAHAALVEATRALVLATPLDPASSDFATSGAFLPLVHQCARVLARGTAAASLAPGDVWRASAGTGEWRVVGEDGREVPVTLTGAAGGSRLTTAPLEAPGLYRVWQGRQLRGSFAVNPDPAESDLAAADERELMAAFPAGRATVLRAGESLANRVREARYGRELWPLFVAIALLLLAAESLIGRPATGGPGKEKG</sequence>
<dbReference type="AlphaFoldDB" id="A0A933SB62"/>
<feature type="transmembrane region" description="Helical" evidence="1">
    <location>
        <begin position="6"/>
        <end position="25"/>
    </location>
</feature>
<evidence type="ECO:0000313" key="4">
    <source>
        <dbReference type="EMBL" id="MBI5168005.1"/>
    </source>
</evidence>
<dbReference type="Gene3D" id="3.40.50.880">
    <property type="match status" value="1"/>
</dbReference>
<reference evidence="4" key="1">
    <citation type="submission" date="2020-07" db="EMBL/GenBank/DDBJ databases">
        <title>Huge and variable diversity of episymbiotic CPR bacteria and DPANN archaea in groundwater ecosystems.</title>
        <authorList>
            <person name="He C.Y."/>
            <person name="Keren R."/>
            <person name="Whittaker M."/>
            <person name="Farag I.F."/>
            <person name="Doudna J."/>
            <person name="Cate J.H.D."/>
            <person name="Banfield J.F."/>
        </authorList>
    </citation>
    <scope>NUCLEOTIDE SEQUENCE</scope>
    <source>
        <strain evidence="4">NC_groundwater_1813_Pr3_B-0.1um_71_17</strain>
    </source>
</reference>
<dbReference type="Pfam" id="PF07584">
    <property type="entry name" value="BatA"/>
    <property type="match status" value="1"/>
</dbReference>
<dbReference type="InterPro" id="IPR036465">
    <property type="entry name" value="vWFA_dom_sf"/>
</dbReference>
<accession>A0A933SB62</accession>
<keyword evidence="1" id="KW-0812">Transmembrane</keyword>
<name>A0A933SB62_UNCEI</name>
<keyword evidence="1" id="KW-1133">Transmembrane helix</keyword>
<dbReference type="InterPro" id="IPR002035">
    <property type="entry name" value="VWF_A"/>
</dbReference>
<evidence type="ECO:0000259" key="2">
    <source>
        <dbReference type="Pfam" id="PF07584"/>
    </source>
</evidence>
<dbReference type="PANTHER" id="PTHR37464:SF1">
    <property type="entry name" value="BLL2463 PROTEIN"/>
    <property type="match status" value="1"/>
</dbReference>
<dbReference type="Gene3D" id="3.40.50.410">
    <property type="entry name" value="von Willebrand factor, type A domain"/>
    <property type="match status" value="1"/>
</dbReference>
<feature type="domain" description="VWFA" evidence="3">
    <location>
        <begin position="90"/>
        <end position="197"/>
    </location>
</feature>
<gene>
    <name evidence="4" type="ORF">HZA61_00815</name>
</gene>
<feature type="domain" description="Aerotolerance regulator N-terminal" evidence="2">
    <location>
        <begin position="1"/>
        <end position="76"/>
    </location>
</feature>
<keyword evidence="1" id="KW-0472">Membrane</keyword>
<dbReference type="InterPro" id="IPR011933">
    <property type="entry name" value="Double_TM_dom"/>
</dbReference>
<dbReference type="Pfam" id="PF13519">
    <property type="entry name" value="VWA_2"/>
    <property type="match status" value="1"/>
</dbReference>
<dbReference type="EMBL" id="JACRIW010000008">
    <property type="protein sequence ID" value="MBI5168005.1"/>
    <property type="molecule type" value="Genomic_DNA"/>
</dbReference>
<evidence type="ECO:0000259" key="3">
    <source>
        <dbReference type="Pfam" id="PF13519"/>
    </source>
</evidence>
<dbReference type="SUPFAM" id="SSF53300">
    <property type="entry name" value="vWA-like"/>
    <property type="match status" value="1"/>
</dbReference>
<comment type="caution">
    <text evidence="4">The sequence shown here is derived from an EMBL/GenBank/DDBJ whole genome shotgun (WGS) entry which is preliminary data.</text>
</comment>
<organism evidence="4 5">
    <name type="scientific">Eiseniibacteriota bacterium</name>
    <dbReference type="NCBI Taxonomy" id="2212470"/>
    <lineage>
        <taxon>Bacteria</taxon>
        <taxon>Candidatus Eiseniibacteriota</taxon>
    </lineage>
</organism>
<feature type="transmembrane region" description="Helical" evidence="1">
    <location>
        <begin position="56"/>
        <end position="74"/>
    </location>
</feature>
<dbReference type="SUPFAM" id="SSF52317">
    <property type="entry name" value="Class I glutamine amidotransferase-like"/>
    <property type="match status" value="1"/>
</dbReference>
<evidence type="ECO:0000256" key="1">
    <source>
        <dbReference type="SAM" id="Phobius"/>
    </source>
</evidence>
<dbReference type="InterPro" id="IPR024163">
    <property type="entry name" value="Aerotolerance_reg_N"/>
</dbReference>
<evidence type="ECO:0000313" key="5">
    <source>
        <dbReference type="Proteomes" id="UP000696931"/>
    </source>
</evidence>
<dbReference type="PANTHER" id="PTHR37464">
    <property type="entry name" value="BLL2463 PROTEIN"/>
    <property type="match status" value="1"/>
</dbReference>
<dbReference type="NCBIfam" id="TIGR02226">
    <property type="entry name" value="two_anch"/>
    <property type="match status" value="1"/>
</dbReference>
<dbReference type="Proteomes" id="UP000696931">
    <property type="component" value="Unassembled WGS sequence"/>
</dbReference>